<gene>
    <name evidence="2" type="ORF">SSCH_310002</name>
</gene>
<protein>
    <recommendedName>
        <fullName evidence="1">YbaK/aminoacyl-tRNA synthetase-associated domain-containing protein</fullName>
    </recommendedName>
</protein>
<dbReference type="EMBL" id="CDRZ01000227">
    <property type="protein sequence ID" value="CEO88956.1"/>
    <property type="molecule type" value="Genomic_DNA"/>
</dbReference>
<name>A0A0B7MLW6_9FIRM</name>
<evidence type="ECO:0000313" key="3">
    <source>
        <dbReference type="Proteomes" id="UP000046155"/>
    </source>
</evidence>
<dbReference type="PANTHER" id="PTHR30411">
    <property type="entry name" value="CYTOPLASMIC PROTEIN"/>
    <property type="match status" value="1"/>
</dbReference>
<dbReference type="PANTHER" id="PTHR30411:SF1">
    <property type="entry name" value="CYTOPLASMIC PROTEIN"/>
    <property type="match status" value="1"/>
</dbReference>
<sequence length="155" mass="16639">MEPVERVRTFLAKFPYDIRVIEFDESTKTAEDAARTVGVEVGQIAKTILFITRDGPVLVTTSGDVKVSQSKLKKHLGVKGKLKLPDAALTQEITGFPLGGVCPFALKTQVPVLIDVSMQRFPVVYIAAGGPKAVAAVNVEQLLEITDGELCDLSG</sequence>
<keyword evidence="3" id="KW-1185">Reference proteome</keyword>
<reference evidence="3" key="1">
    <citation type="submission" date="2015-01" db="EMBL/GenBank/DDBJ databases">
        <authorList>
            <person name="Manzoor Shahid"/>
            <person name="Zubair Saima"/>
        </authorList>
    </citation>
    <scope>NUCLEOTIDE SEQUENCE [LARGE SCALE GENOMIC DNA]</scope>
    <source>
        <strain evidence="3">Sp3</strain>
    </source>
</reference>
<evidence type="ECO:0000313" key="2">
    <source>
        <dbReference type="EMBL" id="CEO88956.1"/>
    </source>
</evidence>
<dbReference type="Gene3D" id="3.90.960.10">
    <property type="entry name" value="YbaK/aminoacyl-tRNA synthetase-associated domain"/>
    <property type="match status" value="1"/>
</dbReference>
<accession>A0A0B7MLW6</accession>
<dbReference type="SUPFAM" id="SSF55826">
    <property type="entry name" value="YbaK/ProRS associated domain"/>
    <property type="match status" value="1"/>
</dbReference>
<dbReference type="Proteomes" id="UP000046155">
    <property type="component" value="Unassembled WGS sequence"/>
</dbReference>
<dbReference type="InterPro" id="IPR007214">
    <property type="entry name" value="YbaK/aa-tRNA-synth-assoc-dom"/>
</dbReference>
<dbReference type="OrthoDB" id="9798760at2"/>
<dbReference type="CDD" id="cd04333">
    <property type="entry name" value="ProX_deacylase"/>
    <property type="match status" value="1"/>
</dbReference>
<organism evidence="2 3">
    <name type="scientific">Syntrophaceticus schinkii</name>
    <dbReference type="NCBI Taxonomy" id="499207"/>
    <lineage>
        <taxon>Bacteria</taxon>
        <taxon>Bacillati</taxon>
        <taxon>Bacillota</taxon>
        <taxon>Clostridia</taxon>
        <taxon>Thermoanaerobacterales</taxon>
        <taxon>Thermoanaerobacterales Family III. Incertae Sedis</taxon>
        <taxon>Syntrophaceticus</taxon>
    </lineage>
</organism>
<dbReference type="AlphaFoldDB" id="A0A0B7MLW6"/>
<dbReference type="InterPro" id="IPR036754">
    <property type="entry name" value="YbaK/aa-tRNA-synt-asso_dom_sf"/>
</dbReference>
<proteinExistence type="predicted"/>
<dbReference type="Pfam" id="PF04073">
    <property type="entry name" value="tRNA_edit"/>
    <property type="match status" value="1"/>
</dbReference>
<dbReference type="GO" id="GO:0002161">
    <property type="term" value="F:aminoacyl-tRNA deacylase activity"/>
    <property type="evidence" value="ECO:0007669"/>
    <property type="project" value="InterPro"/>
</dbReference>
<evidence type="ECO:0000259" key="1">
    <source>
        <dbReference type="Pfam" id="PF04073"/>
    </source>
</evidence>
<feature type="domain" description="YbaK/aminoacyl-tRNA synthetase-associated" evidence="1">
    <location>
        <begin position="25"/>
        <end position="144"/>
    </location>
</feature>